<gene>
    <name evidence="2" type="ORF">ACFY05_09510</name>
</gene>
<proteinExistence type="predicted"/>
<evidence type="ECO:0000256" key="1">
    <source>
        <dbReference type="SAM" id="SignalP"/>
    </source>
</evidence>
<dbReference type="SUPFAM" id="SSF89392">
    <property type="entry name" value="Prokaryotic lipoproteins and lipoprotein localization factors"/>
    <property type="match status" value="1"/>
</dbReference>
<evidence type="ECO:0000313" key="2">
    <source>
        <dbReference type="EMBL" id="MFF4773081.1"/>
    </source>
</evidence>
<name>A0ABW6V1A5_MICFU</name>
<dbReference type="RefSeq" id="WP_066933393.1">
    <property type="nucleotide sequence ID" value="NZ_BBYK01000038.1"/>
</dbReference>
<comment type="caution">
    <text evidence="2">The sequence shown here is derived from an EMBL/GenBank/DDBJ whole genome shotgun (WGS) entry which is preliminary data.</text>
</comment>
<dbReference type="Proteomes" id="UP001602119">
    <property type="component" value="Unassembled WGS sequence"/>
</dbReference>
<evidence type="ECO:0008006" key="4">
    <source>
        <dbReference type="Google" id="ProtNLM"/>
    </source>
</evidence>
<organism evidence="2 3">
    <name type="scientific">Microtetraspora fusca</name>
    <dbReference type="NCBI Taxonomy" id="1997"/>
    <lineage>
        <taxon>Bacteria</taxon>
        <taxon>Bacillati</taxon>
        <taxon>Actinomycetota</taxon>
        <taxon>Actinomycetes</taxon>
        <taxon>Streptosporangiales</taxon>
        <taxon>Streptosporangiaceae</taxon>
        <taxon>Microtetraspora</taxon>
    </lineage>
</organism>
<feature type="signal peptide" evidence="1">
    <location>
        <begin position="1"/>
        <end position="22"/>
    </location>
</feature>
<reference evidence="2 3" key="1">
    <citation type="submission" date="2024-10" db="EMBL/GenBank/DDBJ databases">
        <title>The Natural Products Discovery Center: Release of the First 8490 Sequenced Strains for Exploring Actinobacteria Biosynthetic Diversity.</title>
        <authorList>
            <person name="Kalkreuter E."/>
            <person name="Kautsar S.A."/>
            <person name="Yang D."/>
            <person name="Bader C.D."/>
            <person name="Teijaro C.N."/>
            <person name="Fluegel L."/>
            <person name="Davis C.M."/>
            <person name="Simpson J.R."/>
            <person name="Lauterbach L."/>
            <person name="Steele A.D."/>
            <person name="Gui C."/>
            <person name="Meng S."/>
            <person name="Li G."/>
            <person name="Viehrig K."/>
            <person name="Ye F."/>
            <person name="Su P."/>
            <person name="Kiefer A.F."/>
            <person name="Nichols A."/>
            <person name="Cepeda A.J."/>
            <person name="Yan W."/>
            <person name="Fan B."/>
            <person name="Jiang Y."/>
            <person name="Adhikari A."/>
            <person name="Zheng C.-J."/>
            <person name="Schuster L."/>
            <person name="Cowan T.M."/>
            <person name="Smanski M.J."/>
            <person name="Chevrette M.G."/>
            <person name="De Carvalho L.P.S."/>
            <person name="Shen B."/>
        </authorList>
    </citation>
    <scope>NUCLEOTIDE SEQUENCE [LARGE SCALE GENOMIC DNA]</scope>
    <source>
        <strain evidence="2 3">NPDC001281</strain>
    </source>
</reference>
<evidence type="ECO:0000313" key="3">
    <source>
        <dbReference type="Proteomes" id="UP001602119"/>
    </source>
</evidence>
<feature type="chain" id="PRO_5047503220" description="LppX_LprAFG lipoprotein" evidence="1">
    <location>
        <begin position="23"/>
        <end position="292"/>
    </location>
</feature>
<accession>A0ABW6V1A5</accession>
<dbReference type="Gene3D" id="2.50.20.20">
    <property type="match status" value="1"/>
</dbReference>
<keyword evidence="3" id="KW-1185">Reference proteome</keyword>
<keyword evidence="1" id="KW-0732">Signal</keyword>
<dbReference type="InterPro" id="IPR029046">
    <property type="entry name" value="LolA/LolB/LppX"/>
</dbReference>
<protein>
    <recommendedName>
        <fullName evidence="4">LppX_LprAFG lipoprotein</fullName>
    </recommendedName>
</protein>
<dbReference type="EMBL" id="JBIAXI010000005">
    <property type="protein sequence ID" value="MFF4773081.1"/>
    <property type="molecule type" value="Genomic_DNA"/>
</dbReference>
<sequence length="292" mass="30699">MRRIIATVACAGTAALMAPAIAAPAYAQTRAADPASALVKQIKPKQGVHVTSAAKVTMEGITAFKFRSEGDVQFGRSGAAASDMTSKSDFGGLFGGNDDLDGMKNPLRTVIINGTSYLSGGVYDDLLPDGKSWLRMPGGNAANLDGNLGINTFDPSTLKAVLATTKAKSNGGTLDGVRTTRYRGSITLRQLYAASPATRKHLKDLKPADGKAVINWNLWIGADQLVRRLTTATTMSFKVKKSSMEMSMTGDTKFSKWGSKLNITAPKGSEVASLGDIVGDVPEVPDVINLGD</sequence>